<gene>
    <name evidence="1" type="ORF">ACFQPF_06385</name>
</gene>
<comment type="caution">
    <text evidence="1">The sequence shown here is derived from an EMBL/GenBank/DDBJ whole genome shotgun (WGS) entry which is preliminary data.</text>
</comment>
<dbReference type="RefSeq" id="WP_379747725.1">
    <property type="nucleotide sequence ID" value="NZ_JBHTCP010000012.1"/>
</dbReference>
<name>A0ABW2NRH2_9BACL</name>
<accession>A0ABW2NRH2</accession>
<dbReference type="EMBL" id="JBHTCP010000012">
    <property type="protein sequence ID" value="MFC7371296.1"/>
    <property type="molecule type" value="Genomic_DNA"/>
</dbReference>
<dbReference type="Proteomes" id="UP001596549">
    <property type="component" value="Unassembled WGS sequence"/>
</dbReference>
<evidence type="ECO:0000313" key="2">
    <source>
        <dbReference type="Proteomes" id="UP001596549"/>
    </source>
</evidence>
<reference evidence="2" key="1">
    <citation type="journal article" date="2019" name="Int. J. Syst. Evol. Microbiol.">
        <title>The Global Catalogue of Microorganisms (GCM) 10K type strain sequencing project: providing services to taxonomists for standard genome sequencing and annotation.</title>
        <authorList>
            <consortium name="The Broad Institute Genomics Platform"/>
            <consortium name="The Broad Institute Genome Sequencing Center for Infectious Disease"/>
            <person name="Wu L."/>
            <person name="Ma J."/>
        </authorList>
    </citation>
    <scope>NUCLEOTIDE SEQUENCE [LARGE SCALE GENOMIC DNA]</scope>
    <source>
        <strain evidence="2">NBRC 106396</strain>
    </source>
</reference>
<sequence length="67" mass="7409">MALGERWGSLVQLRWLAHRVRRMNGPGGQRAPSLPLHLMLVGAELAISAFRHAPLDKRAPVTEINTS</sequence>
<proteinExistence type="predicted"/>
<evidence type="ECO:0000313" key="1">
    <source>
        <dbReference type="EMBL" id="MFC7371296.1"/>
    </source>
</evidence>
<keyword evidence="2" id="KW-1185">Reference proteome</keyword>
<protein>
    <submittedName>
        <fullName evidence="1">Uncharacterized protein</fullName>
    </submittedName>
</protein>
<organism evidence="1 2">
    <name type="scientific">Fictibacillus iocasae</name>
    <dbReference type="NCBI Taxonomy" id="2715437"/>
    <lineage>
        <taxon>Bacteria</taxon>
        <taxon>Bacillati</taxon>
        <taxon>Bacillota</taxon>
        <taxon>Bacilli</taxon>
        <taxon>Bacillales</taxon>
        <taxon>Fictibacillaceae</taxon>
        <taxon>Fictibacillus</taxon>
    </lineage>
</organism>